<gene>
    <name evidence="1" type="ORF">BJ138DRAFT_1125931</name>
</gene>
<name>A0ACB8AE31_9AGAM</name>
<accession>A0ACB8AE31</accession>
<keyword evidence="2" id="KW-1185">Reference proteome</keyword>
<evidence type="ECO:0000313" key="2">
    <source>
        <dbReference type="Proteomes" id="UP000790377"/>
    </source>
</evidence>
<organism evidence="1 2">
    <name type="scientific">Hygrophoropsis aurantiaca</name>
    <dbReference type="NCBI Taxonomy" id="72124"/>
    <lineage>
        <taxon>Eukaryota</taxon>
        <taxon>Fungi</taxon>
        <taxon>Dikarya</taxon>
        <taxon>Basidiomycota</taxon>
        <taxon>Agaricomycotina</taxon>
        <taxon>Agaricomycetes</taxon>
        <taxon>Agaricomycetidae</taxon>
        <taxon>Boletales</taxon>
        <taxon>Coniophorineae</taxon>
        <taxon>Hygrophoropsidaceae</taxon>
        <taxon>Hygrophoropsis</taxon>
    </lineage>
</organism>
<dbReference type="Proteomes" id="UP000790377">
    <property type="component" value="Unassembled WGS sequence"/>
</dbReference>
<dbReference type="EMBL" id="MU267674">
    <property type="protein sequence ID" value="KAH7911547.1"/>
    <property type="molecule type" value="Genomic_DNA"/>
</dbReference>
<evidence type="ECO:0000313" key="1">
    <source>
        <dbReference type="EMBL" id="KAH7911547.1"/>
    </source>
</evidence>
<reference evidence="1" key="1">
    <citation type="journal article" date="2021" name="New Phytol.">
        <title>Evolutionary innovations through gain and loss of genes in the ectomycorrhizal Boletales.</title>
        <authorList>
            <person name="Wu G."/>
            <person name="Miyauchi S."/>
            <person name="Morin E."/>
            <person name="Kuo A."/>
            <person name="Drula E."/>
            <person name="Varga T."/>
            <person name="Kohler A."/>
            <person name="Feng B."/>
            <person name="Cao Y."/>
            <person name="Lipzen A."/>
            <person name="Daum C."/>
            <person name="Hundley H."/>
            <person name="Pangilinan J."/>
            <person name="Johnson J."/>
            <person name="Barry K."/>
            <person name="LaButti K."/>
            <person name="Ng V."/>
            <person name="Ahrendt S."/>
            <person name="Min B."/>
            <person name="Choi I.G."/>
            <person name="Park H."/>
            <person name="Plett J.M."/>
            <person name="Magnuson J."/>
            <person name="Spatafora J.W."/>
            <person name="Nagy L.G."/>
            <person name="Henrissat B."/>
            <person name="Grigoriev I.V."/>
            <person name="Yang Z.L."/>
            <person name="Xu J."/>
            <person name="Martin F.M."/>
        </authorList>
    </citation>
    <scope>NUCLEOTIDE SEQUENCE</scope>
    <source>
        <strain evidence="1">ATCC 28755</strain>
    </source>
</reference>
<sequence>MSANIASPAAGQASGPEKPKRVGLELAEAKFGPLLSPIPSTTANWNNYVLNRQKTITETRARGVIPKKDILEEEDDESDADSDVSMQEEDDEPDSDSDEGCSMQEDDDIVVKNIAKRVADIETQLGLEPKTLQKCVQVLGCEALLEEADEPRTVKTLVRFYSPSTPSYIDVHMYYHSRSRYYSFEWAYSIGYKIHTRPSPLPANYVAIARETDSGVQTMHTRNGWRSICWGLYDDAEGNYGRKWHRIEVGEVDLYEDAVLDIYDAIFGRPIDPVEADDTEAEMNRRRKLVGTIQLLFATLGVGYDIACDDKEEDEDYPYRGRGLRYLLEGLSDRWVARGVRKACGFQLQKDPEAERKGKEERLEHSTSSPDDDGEDSESDGSDREAGCPNQ</sequence>
<proteinExistence type="predicted"/>
<protein>
    <submittedName>
        <fullName evidence="1">Uncharacterized protein</fullName>
    </submittedName>
</protein>
<comment type="caution">
    <text evidence="1">The sequence shown here is derived from an EMBL/GenBank/DDBJ whole genome shotgun (WGS) entry which is preliminary data.</text>
</comment>